<dbReference type="OMA" id="FANNWEV"/>
<dbReference type="FunFam" id="3.40.50.1820:FF:000021">
    <property type="entry name" value="Lipase"/>
    <property type="match status" value="1"/>
</dbReference>
<dbReference type="eggNOG" id="KOG2624">
    <property type="taxonomic scope" value="Eukaryota"/>
</dbReference>
<evidence type="ECO:0000313" key="11">
    <source>
        <dbReference type="EMBL" id="EDW68376.1"/>
    </source>
</evidence>
<protein>
    <recommendedName>
        <fullName evidence="7">Lipase</fullName>
    </recommendedName>
</protein>
<sequence>MARNLIVILSSLCIWTGARCAPAGLDSSVFEGADFYQLFNDPEGHLKLNPRLKTDDRITAHGYPAELHYVPTEDGYIIGLFRIPYSHKLQNQAKYRPIVLMQHGISGCSDNWIAMGPDNALPFQLADAGYDVWLGNARGNTYSRNHSSISTQHPYFWRFSWHEIGYFDIAAMIDYALKTNGQDQQSIHYVGHSQGTTVFLALMSTRPEYNEKIKTAHLLAPVAFMNNMDSLMARAVGPYLGHHNTYALLFESQEFLPYNDFILAFIYNTCRPDSRFRDFCSVFHNSSTDGRSNSSAVAINALTTPAGVSTDQFLHYLQEQQSGHFRRYDFGAKRNWIEYNAEVPPDYPTNLITCSTHLWYSDNDEMAHVEDVLRLAETLPNKEMHHMEDPMWNHGDFATNWEVRKYINEPIIKIMNQFEGLF</sequence>
<dbReference type="EMBL" id="CH940650">
    <property type="protein sequence ID" value="EDW68376.1"/>
    <property type="molecule type" value="Genomic_DNA"/>
</dbReference>
<feature type="active site" description="Charge relay system" evidence="8">
    <location>
        <position position="394"/>
    </location>
</feature>
<dbReference type="SUPFAM" id="SSF53474">
    <property type="entry name" value="alpha/beta-Hydrolases"/>
    <property type="match status" value="1"/>
</dbReference>
<dbReference type="InParanoid" id="B4M0J7"/>
<dbReference type="PANTHER" id="PTHR11005">
    <property type="entry name" value="LYSOSOMAL ACID LIPASE-RELATED"/>
    <property type="match status" value="1"/>
</dbReference>
<dbReference type="ESTHER" id="drovi-b4m0j7">
    <property type="family name" value="Acidic_Lipase"/>
</dbReference>
<keyword evidence="12" id="KW-1185">Reference proteome</keyword>
<dbReference type="InterPro" id="IPR000073">
    <property type="entry name" value="AB_hydrolase_1"/>
</dbReference>
<dbReference type="GO" id="GO:0016042">
    <property type="term" value="P:lipid catabolic process"/>
    <property type="evidence" value="ECO:0007669"/>
    <property type="project" value="UniProtKB-KW"/>
</dbReference>
<keyword evidence="6" id="KW-0325">Glycoprotein</keyword>
<dbReference type="FunCoup" id="B4M0J7">
    <property type="interactions" value="2"/>
</dbReference>
<organism evidence="11 12">
    <name type="scientific">Drosophila virilis</name>
    <name type="common">Fruit fly</name>
    <dbReference type="NCBI Taxonomy" id="7244"/>
    <lineage>
        <taxon>Eukaryota</taxon>
        <taxon>Metazoa</taxon>
        <taxon>Ecdysozoa</taxon>
        <taxon>Arthropoda</taxon>
        <taxon>Hexapoda</taxon>
        <taxon>Insecta</taxon>
        <taxon>Pterygota</taxon>
        <taxon>Neoptera</taxon>
        <taxon>Endopterygota</taxon>
        <taxon>Diptera</taxon>
        <taxon>Brachycera</taxon>
        <taxon>Muscomorpha</taxon>
        <taxon>Ephydroidea</taxon>
        <taxon>Drosophilidae</taxon>
        <taxon>Drosophila</taxon>
    </lineage>
</organism>
<evidence type="ECO:0000256" key="3">
    <source>
        <dbReference type="ARBA" id="ARBA00022801"/>
    </source>
</evidence>
<evidence type="ECO:0000256" key="1">
    <source>
        <dbReference type="ARBA" id="ARBA00010701"/>
    </source>
</evidence>
<feature type="chain" id="PRO_5002816986" description="Lipase" evidence="9">
    <location>
        <begin position="21"/>
        <end position="422"/>
    </location>
</feature>
<dbReference type="AlphaFoldDB" id="B4M0J7"/>
<dbReference type="SMR" id="B4M0J7"/>
<dbReference type="PIRSF" id="PIRSF000862">
    <property type="entry name" value="Steryl_ester_lip"/>
    <property type="match status" value="1"/>
</dbReference>
<evidence type="ECO:0000256" key="9">
    <source>
        <dbReference type="SAM" id="SignalP"/>
    </source>
</evidence>
<dbReference type="Proteomes" id="UP000008792">
    <property type="component" value="Unassembled WGS sequence"/>
</dbReference>
<gene>
    <name evidence="11" type="primary">Dvir\GJ24675</name>
    <name evidence="11" type="ORF">Dvir_GJ24675</name>
</gene>
<feature type="active site" description="Charge relay system" evidence="8">
    <location>
        <position position="364"/>
    </location>
</feature>
<keyword evidence="2 9" id="KW-0732">Signal</keyword>
<feature type="domain" description="AB hydrolase-1" evidence="10">
    <location>
        <begin position="97"/>
        <end position="389"/>
    </location>
</feature>
<evidence type="ECO:0000259" key="10">
    <source>
        <dbReference type="Pfam" id="PF00561"/>
    </source>
</evidence>
<name>B4M0J7_DROVI</name>
<dbReference type="Pfam" id="PF00561">
    <property type="entry name" value="Abhydrolase_1"/>
    <property type="match status" value="1"/>
</dbReference>
<keyword evidence="3 7" id="KW-0378">Hydrolase</keyword>
<dbReference type="GO" id="GO:0016788">
    <property type="term" value="F:hydrolase activity, acting on ester bonds"/>
    <property type="evidence" value="ECO:0007669"/>
    <property type="project" value="InterPro"/>
</dbReference>
<dbReference type="STRING" id="7244.B4M0J7"/>
<keyword evidence="5" id="KW-0443">Lipid metabolism</keyword>
<dbReference type="Gene3D" id="3.40.50.1820">
    <property type="entry name" value="alpha/beta hydrolase"/>
    <property type="match status" value="1"/>
</dbReference>
<accession>B4M0J7</accession>
<dbReference type="PhylomeDB" id="B4M0J7"/>
<evidence type="ECO:0000256" key="7">
    <source>
        <dbReference type="PIRNR" id="PIRNR000862"/>
    </source>
</evidence>
<evidence type="ECO:0000256" key="5">
    <source>
        <dbReference type="ARBA" id="ARBA00023098"/>
    </source>
</evidence>
<dbReference type="InterPro" id="IPR025483">
    <property type="entry name" value="Lipase_euk"/>
</dbReference>
<keyword evidence="4 7" id="KW-0442">Lipid degradation</keyword>
<dbReference type="OrthoDB" id="9974421at2759"/>
<proteinExistence type="inferred from homology"/>
<evidence type="ECO:0000256" key="6">
    <source>
        <dbReference type="ARBA" id="ARBA00023180"/>
    </source>
</evidence>
<evidence type="ECO:0000256" key="4">
    <source>
        <dbReference type="ARBA" id="ARBA00022963"/>
    </source>
</evidence>
<evidence type="ECO:0000256" key="2">
    <source>
        <dbReference type="ARBA" id="ARBA00022729"/>
    </source>
</evidence>
<comment type="similarity">
    <text evidence="1 7">Belongs to the AB hydrolase superfamily. Lipase family.</text>
</comment>
<dbReference type="HOGENOM" id="CLU_010974_0_3_1"/>
<reference evidence="11 12" key="1">
    <citation type="journal article" date="2007" name="Nature">
        <title>Evolution of genes and genomes on the Drosophila phylogeny.</title>
        <authorList>
            <consortium name="Drosophila 12 Genomes Consortium"/>
            <person name="Clark A.G."/>
            <person name="Eisen M.B."/>
            <person name="Smith D.R."/>
            <person name="Bergman C.M."/>
            <person name="Oliver B."/>
            <person name="Markow T.A."/>
            <person name="Kaufman T.C."/>
            <person name="Kellis M."/>
            <person name="Gelbart W."/>
            <person name="Iyer V.N."/>
            <person name="Pollard D.A."/>
            <person name="Sackton T.B."/>
            <person name="Larracuente A.M."/>
            <person name="Singh N.D."/>
            <person name="Abad J.P."/>
            <person name="Abt D.N."/>
            <person name="Adryan B."/>
            <person name="Aguade M."/>
            <person name="Akashi H."/>
            <person name="Anderson W.W."/>
            <person name="Aquadro C.F."/>
            <person name="Ardell D.H."/>
            <person name="Arguello R."/>
            <person name="Artieri C.G."/>
            <person name="Barbash D.A."/>
            <person name="Barker D."/>
            <person name="Barsanti P."/>
            <person name="Batterham P."/>
            <person name="Batzoglou S."/>
            <person name="Begun D."/>
            <person name="Bhutkar A."/>
            <person name="Blanco E."/>
            <person name="Bosak S.A."/>
            <person name="Bradley R.K."/>
            <person name="Brand A.D."/>
            <person name="Brent M.R."/>
            <person name="Brooks A.N."/>
            <person name="Brown R.H."/>
            <person name="Butlin R.K."/>
            <person name="Caggese C."/>
            <person name="Calvi B.R."/>
            <person name="Bernardo de Carvalho A."/>
            <person name="Caspi A."/>
            <person name="Castrezana S."/>
            <person name="Celniker S.E."/>
            <person name="Chang J.L."/>
            <person name="Chapple C."/>
            <person name="Chatterji S."/>
            <person name="Chinwalla A."/>
            <person name="Civetta A."/>
            <person name="Clifton S.W."/>
            <person name="Comeron J.M."/>
            <person name="Costello J.C."/>
            <person name="Coyne J.A."/>
            <person name="Daub J."/>
            <person name="David R.G."/>
            <person name="Delcher A.L."/>
            <person name="Delehaunty K."/>
            <person name="Do C.B."/>
            <person name="Ebling H."/>
            <person name="Edwards K."/>
            <person name="Eickbush T."/>
            <person name="Evans J.D."/>
            <person name="Filipski A."/>
            <person name="Findeiss S."/>
            <person name="Freyhult E."/>
            <person name="Fulton L."/>
            <person name="Fulton R."/>
            <person name="Garcia A.C."/>
            <person name="Gardiner A."/>
            <person name="Garfield D.A."/>
            <person name="Garvin B.E."/>
            <person name="Gibson G."/>
            <person name="Gilbert D."/>
            <person name="Gnerre S."/>
            <person name="Godfrey J."/>
            <person name="Good R."/>
            <person name="Gotea V."/>
            <person name="Gravely B."/>
            <person name="Greenberg A.J."/>
            <person name="Griffiths-Jones S."/>
            <person name="Gross S."/>
            <person name="Guigo R."/>
            <person name="Gustafson E.A."/>
            <person name="Haerty W."/>
            <person name="Hahn M.W."/>
            <person name="Halligan D.L."/>
            <person name="Halpern A.L."/>
            <person name="Halter G.M."/>
            <person name="Han M.V."/>
            <person name="Heger A."/>
            <person name="Hillier L."/>
            <person name="Hinrichs A.S."/>
            <person name="Holmes I."/>
            <person name="Hoskins R.A."/>
            <person name="Hubisz M.J."/>
            <person name="Hultmark D."/>
            <person name="Huntley M.A."/>
            <person name="Jaffe D.B."/>
            <person name="Jagadeeshan S."/>
            <person name="Jeck W.R."/>
            <person name="Johnson J."/>
            <person name="Jones C.D."/>
            <person name="Jordan W.C."/>
            <person name="Karpen G.H."/>
            <person name="Kataoka E."/>
            <person name="Keightley P.D."/>
            <person name="Kheradpour P."/>
            <person name="Kirkness E.F."/>
            <person name="Koerich L.B."/>
            <person name="Kristiansen K."/>
            <person name="Kudrna D."/>
            <person name="Kulathinal R.J."/>
            <person name="Kumar S."/>
            <person name="Kwok R."/>
            <person name="Lander E."/>
            <person name="Langley C.H."/>
            <person name="Lapoint R."/>
            <person name="Lazzaro B.P."/>
            <person name="Lee S.J."/>
            <person name="Levesque L."/>
            <person name="Li R."/>
            <person name="Lin C.F."/>
            <person name="Lin M.F."/>
            <person name="Lindblad-Toh K."/>
            <person name="Llopart A."/>
            <person name="Long M."/>
            <person name="Low L."/>
            <person name="Lozovsky E."/>
            <person name="Lu J."/>
            <person name="Luo M."/>
            <person name="Machado C.A."/>
            <person name="Makalowski W."/>
            <person name="Marzo M."/>
            <person name="Matsuda M."/>
            <person name="Matzkin L."/>
            <person name="McAllister B."/>
            <person name="McBride C.S."/>
            <person name="McKernan B."/>
            <person name="McKernan K."/>
            <person name="Mendez-Lago M."/>
            <person name="Minx P."/>
            <person name="Mollenhauer M.U."/>
            <person name="Montooth K."/>
            <person name="Mount S.M."/>
            <person name="Mu X."/>
            <person name="Myers E."/>
            <person name="Negre B."/>
            <person name="Newfeld S."/>
            <person name="Nielsen R."/>
            <person name="Noor M.A."/>
            <person name="O'Grady P."/>
            <person name="Pachter L."/>
            <person name="Papaceit M."/>
            <person name="Parisi M.J."/>
            <person name="Parisi M."/>
            <person name="Parts L."/>
            <person name="Pedersen J.S."/>
            <person name="Pesole G."/>
            <person name="Phillippy A.M."/>
            <person name="Ponting C.P."/>
            <person name="Pop M."/>
            <person name="Porcelli D."/>
            <person name="Powell J.R."/>
            <person name="Prohaska S."/>
            <person name="Pruitt K."/>
            <person name="Puig M."/>
            <person name="Quesneville H."/>
            <person name="Ram K.R."/>
            <person name="Rand D."/>
            <person name="Rasmussen M.D."/>
            <person name="Reed L.K."/>
            <person name="Reenan R."/>
            <person name="Reily A."/>
            <person name="Remington K.A."/>
            <person name="Rieger T.T."/>
            <person name="Ritchie M.G."/>
            <person name="Robin C."/>
            <person name="Rogers Y.H."/>
            <person name="Rohde C."/>
            <person name="Rozas J."/>
            <person name="Rubenfield M.J."/>
            <person name="Ruiz A."/>
            <person name="Russo S."/>
            <person name="Salzberg S.L."/>
            <person name="Sanchez-Gracia A."/>
            <person name="Saranga D.J."/>
            <person name="Sato H."/>
            <person name="Schaeffer S.W."/>
            <person name="Schatz M.C."/>
            <person name="Schlenke T."/>
            <person name="Schwartz R."/>
            <person name="Segarra C."/>
            <person name="Singh R.S."/>
            <person name="Sirot L."/>
            <person name="Sirota M."/>
            <person name="Sisneros N.B."/>
            <person name="Smith C.D."/>
            <person name="Smith T.F."/>
            <person name="Spieth J."/>
            <person name="Stage D.E."/>
            <person name="Stark A."/>
            <person name="Stephan W."/>
            <person name="Strausberg R.L."/>
            <person name="Strempel S."/>
            <person name="Sturgill D."/>
            <person name="Sutton G."/>
            <person name="Sutton G.G."/>
            <person name="Tao W."/>
            <person name="Teichmann S."/>
            <person name="Tobari Y.N."/>
            <person name="Tomimura Y."/>
            <person name="Tsolas J.M."/>
            <person name="Valente V.L."/>
            <person name="Venter E."/>
            <person name="Venter J.C."/>
            <person name="Vicario S."/>
            <person name="Vieira F.G."/>
            <person name="Vilella A.J."/>
            <person name="Villasante A."/>
            <person name="Walenz B."/>
            <person name="Wang J."/>
            <person name="Wasserman M."/>
            <person name="Watts T."/>
            <person name="Wilson D."/>
            <person name="Wilson R.K."/>
            <person name="Wing R.A."/>
            <person name="Wolfner M.F."/>
            <person name="Wong A."/>
            <person name="Wong G.K."/>
            <person name="Wu C.I."/>
            <person name="Wu G."/>
            <person name="Yamamoto D."/>
            <person name="Yang H.P."/>
            <person name="Yang S.P."/>
            <person name="Yorke J.A."/>
            <person name="Yoshida K."/>
            <person name="Zdobnov E."/>
            <person name="Zhang P."/>
            <person name="Zhang Y."/>
            <person name="Zimin A.V."/>
            <person name="Baldwin J."/>
            <person name="Abdouelleil A."/>
            <person name="Abdulkadir J."/>
            <person name="Abebe A."/>
            <person name="Abera B."/>
            <person name="Abreu J."/>
            <person name="Acer S.C."/>
            <person name="Aftuck L."/>
            <person name="Alexander A."/>
            <person name="An P."/>
            <person name="Anderson E."/>
            <person name="Anderson S."/>
            <person name="Arachi H."/>
            <person name="Azer M."/>
            <person name="Bachantsang P."/>
            <person name="Barry A."/>
            <person name="Bayul T."/>
            <person name="Berlin A."/>
            <person name="Bessette D."/>
            <person name="Bloom T."/>
            <person name="Blye J."/>
            <person name="Boguslavskiy L."/>
            <person name="Bonnet C."/>
            <person name="Boukhgalter B."/>
            <person name="Bourzgui I."/>
            <person name="Brown A."/>
            <person name="Cahill P."/>
            <person name="Channer S."/>
            <person name="Cheshatsang Y."/>
            <person name="Chuda L."/>
            <person name="Citroen M."/>
            <person name="Collymore A."/>
            <person name="Cooke P."/>
            <person name="Costello M."/>
            <person name="D'Aco K."/>
            <person name="Daza R."/>
            <person name="De Haan G."/>
            <person name="DeGray S."/>
            <person name="DeMaso C."/>
            <person name="Dhargay N."/>
            <person name="Dooley K."/>
            <person name="Dooley E."/>
            <person name="Doricent M."/>
            <person name="Dorje P."/>
            <person name="Dorjee K."/>
            <person name="Dupes A."/>
            <person name="Elong R."/>
            <person name="Falk J."/>
            <person name="Farina A."/>
            <person name="Faro S."/>
            <person name="Ferguson D."/>
            <person name="Fisher S."/>
            <person name="Foley C.D."/>
            <person name="Franke A."/>
            <person name="Friedrich D."/>
            <person name="Gadbois L."/>
            <person name="Gearin G."/>
            <person name="Gearin C.R."/>
            <person name="Giannoukos G."/>
            <person name="Goode T."/>
            <person name="Graham J."/>
            <person name="Grandbois E."/>
            <person name="Grewal S."/>
            <person name="Gyaltsen K."/>
            <person name="Hafez N."/>
            <person name="Hagos B."/>
            <person name="Hall J."/>
            <person name="Henson C."/>
            <person name="Hollinger A."/>
            <person name="Honan T."/>
            <person name="Huard M.D."/>
            <person name="Hughes L."/>
            <person name="Hurhula B."/>
            <person name="Husby M.E."/>
            <person name="Kamat A."/>
            <person name="Kanga B."/>
            <person name="Kashin S."/>
            <person name="Khazanovich D."/>
            <person name="Kisner P."/>
            <person name="Lance K."/>
            <person name="Lara M."/>
            <person name="Lee W."/>
            <person name="Lennon N."/>
            <person name="Letendre F."/>
            <person name="LeVine R."/>
            <person name="Lipovsky A."/>
            <person name="Liu X."/>
            <person name="Liu J."/>
            <person name="Liu S."/>
            <person name="Lokyitsang T."/>
            <person name="Lokyitsang Y."/>
            <person name="Lubonja R."/>
            <person name="Lui A."/>
            <person name="MacDonald P."/>
            <person name="Magnisalis V."/>
            <person name="Maru K."/>
            <person name="Matthews C."/>
            <person name="McCusker W."/>
            <person name="McDonough S."/>
            <person name="Mehta T."/>
            <person name="Meldrim J."/>
            <person name="Meneus L."/>
            <person name="Mihai O."/>
            <person name="Mihalev A."/>
            <person name="Mihova T."/>
            <person name="Mittelman R."/>
            <person name="Mlenga V."/>
            <person name="Montmayeur A."/>
            <person name="Mulrain L."/>
            <person name="Navidi A."/>
            <person name="Naylor J."/>
            <person name="Negash T."/>
            <person name="Nguyen T."/>
            <person name="Nguyen N."/>
            <person name="Nicol R."/>
            <person name="Norbu C."/>
            <person name="Norbu N."/>
            <person name="Novod N."/>
            <person name="O'Neill B."/>
            <person name="Osman S."/>
            <person name="Markiewicz E."/>
            <person name="Oyono O.L."/>
            <person name="Patti C."/>
            <person name="Phunkhang P."/>
            <person name="Pierre F."/>
            <person name="Priest M."/>
            <person name="Raghuraman S."/>
            <person name="Rege F."/>
            <person name="Reyes R."/>
            <person name="Rise C."/>
            <person name="Rogov P."/>
            <person name="Ross K."/>
            <person name="Ryan E."/>
            <person name="Settipalli S."/>
            <person name="Shea T."/>
            <person name="Sherpa N."/>
            <person name="Shi L."/>
            <person name="Shih D."/>
            <person name="Sparrow T."/>
            <person name="Spaulding J."/>
            <person name="Stalker J."/>
            <person name="Stange-Thomann N."/>
            <person name="Stavropoulos S."/>
            <person name="Stone C."/>
            <person name="Strader C."/>
            <person name="Tesfaye S."/>
            <person name="Thomson T."/>
            <person name="Thoulutsang Y."/>
            <person name="Thoulutsang D."/>
            <person name="Topham K."/>
            <person name="Topping I."/>
            <person name="Tsamla T."/>
            <person name="Vassiliev H."/>
            <person name="Vo A."/>
            <person name="Wangchuk T."/>
            <person name="Wangdi T."/>
            <person name="Weiand M."/>
            <person name="Wilkinson J."/>
            <person name="Wilson A."/>
            <person name="Yadav S."/>
            <person name="Young G."/>
            <person name="Yu Q."/>
            <person name="Zembek L."/>
            <person name="Zhong D."/>
            <person name="Zimmer A."/>
            <person name="Zwirko Z."/>
            <person name="Jaffe D.B."/>
            <person name="Alvarez P."/>
            <person name="Brockman W."/>
            <person name="Butler J."/>
            <person name="Chin C."/>
            <person name="Gnerre S."/>
            <person name="Grabherr M."/>
            <person name="Kleber M."/>
            <person name="Mauceli E."/>
            <person name="MacCallum I."/>
        </authorList>
    </citation>
    <scope>NUCLEOTIDE SEQUENCE [LARGE SCALE GENOMIC DNA]</scope>
    <source>
        <strain evidence="12">Tucson 15010-1051.87</strain>
    </source>
</reference>
<evidence type="ECO:0000256" key="8">
    <source>
        <dbReference type="PIRSR" id="PIRSR000862-1"/>
    </source>
</evidence>
<evidence type="ECO:0000313" key="12">
    <source>
        <dbReference type="Proteomes" id="UP000008792"/>
    </source>
</evidence>
<dbReference type="KEGG" id="dvi:6629573"/>
<dbReference type="InterPro" id="IPR029058">
    <property type="entry name" value="AB_hydrolase_fold"/>
</dbReference>
<feature type="signal peptide" evidence="9">
    <location>
        <begin position="1"/>
        <end position="20"/>
    </location>
</feature>
<feature type="active site" description="Nucleophile" evidence="8">
    <location>
        <position position="193"/>
    </location>
</feature>